<dbReference type="Pfam" id="PF13091">
    <property type="entry name" value="PLDc_2"/>
    <property type="match status" value="1"/>
</dbReference>
<comment type="similarity">
    <text evidence="2">Belongs to the phospholipase D family.</text>
</comment>
<dbReference type="EMBL" id="BAAAQR010000005">
    <property type="protein sequence ID" value="GAA2146008.1"/>
    <property type="molecule type" value="Genomic_DNA"/>
</dbReference>
<comment type="catalytic activity">
    <reaction evidence="1">
        <text>a 1,2-diacyl-sn-glycero-3-phosphocholine + H2O = a 1,2-diacyl-sn-glycero-3-phosphate + choline + H(+)</text>
        <dbReference type="Rhea" id="RHEA:14445"/>
        <dbReference type="ChEBI" id="CHEBI:15354"/>
        <dbReference type="ChEBI" id="CHEBI:15377"/>
        <dbReference type="ChEBI" id="CHEBI:15378"/>
        <dbReference type="ChEBI" id="CHEBI:57643"/>
        <dbReference type="ChEBI" id="CHEBI:58608"/>
        <dbReference type="EC" id="3.1.4.4"/>
    </reaction>
</comment>
<name>A0ABN2ZQM2_9ACTN</name>
<feature type="chain" id="PRO_5047082142" description="phospholipase D" evidence="7">
    <location>
        <begin position="19"/>
        <end position="405"/>
    </location>
</feature>
<evidence type="ECO:0000256" key="5">
    <source>
        <dbReference type="ARBA" id="ARBA00022963"/>
    </source>
</evidence>
<evidence type="ECO:0000256" key="6">
    <source>
        <dbReference type="ARBA" id="ARBA00023098"/>
    </source>
</evidence>
<evidence type="ECO:0000256" key="3">
    <source>
        <dbReference type="ARBA" id="ARBA00012027"/>
    </source>
</evidence>
<organism evidence="9 10">
    <name type="scientific">Nocardioides koreensis</name>
    <dbReference type="NCBI Taxonomy" id="433651"/>
    <lineage>
        <taxon>Bacteria</taxon>
        <taxon>Bacillati</taxon>
        <taxon>Actinomycetota</taxon>
        <taxon>Actinomycetes</taxon>
        <taxon>Propionibacteriales</taxon>
        <taxon>Nocardioidaceae</taxon>
        <taxon>Nocardioides</taxon>
    </lineage>
</organism>
<keyword evidence="7" id="KW-0732">Signal</keyword>
<evidence type="ECO:0000313" key="9">
    <source>
        <dbReference type="EMBL" id="GAA2146008.1"/>
    </source>
</evidence>
<evidence type="ECO:0000256" key="4">
    <source>
        <dbReference type="ARBA" id="ARBA00022801"/>
    </source>
</evidence>
<evidence type="ECO:0000256" key="7">
    <source>
        <dbReference type="SAM" id="SignalP"/>
    </source>
</evidence>
<accession>A0ABN2ZQM2</accession>
<sequence>MGALMAMVLCAGIAPAYAGDYQPDAGATFNVPRSTPDKEFRVERTITSAINHAKKGSLIRISLFSFDRKPVAQSLIDAKKRGVHVQILLNNHQVTGAQRMLHRALGKNRWNKNFSYECSNGCRSKGENNHIKFFLFSHTGKARDVVMTGSVNFTLNAVKNQYNDVYVKNNAPKLYDTFNVLFDQMRKDKPAKPLWFSRKIGTQFVLQATPFPNFGPKHDPIMSILGRVHCKGARGGTGNKYHHTMVRVSMHAWGDRRGTYIAKRLRNLYAAGCDVKVQYGKGGYAVRRELGVRTRRGYVPAHTNGYDTNEDGQVDLYTHQKELLISGNYAKDRSTSLVVTGSSNYQDAGLRGDDEIFQLHSVGVLNQYLRNWKFIWENRSRPIRYVNGKVLAPTFSYSGPAWEND</sequence>
<dbReference type="SUPFAM" id="SSF56024">
    <property type="entry name" value="Phospholipase D/nuclease"/>
    <property type="match status" value="2"/>
</dbReference>
<keyword evidence="10" id="KW-1185">Reference proteome</keyword>
<dbReference type="InterPro" id="IPR051406">
    <property type="entry name" value="PLD_domain"/>
</dbReference>
<dbReference type="PANTHER" id="PTHR43856:SF1">
    <property type="entry name" value="MITOCHONDRIAL CARDIOLIPIN HYDROLASE"/>
    <property type="match status" value="1"/>
</dbReference>
<keyword evidence="5" id="KW-0442">Lipid degradation</keyword>
<reference evidence="9 10" key="1">
    <citation type="journal article" date="2019" name="Int. J. Syst. Evol. Microbiol.">
        <title>The Global Catalogue of Microorganisms (GCM) 10K type strain sequencing project: providing services to taxonomists for standard genome sequencing and annotation.</title>
        <authorList>
            <consortium name="The Broad Institute Genomics Platform"/>
            <consortium name="The Broad Institute Genome Sequencing Center for Infectious Disease"/>
            <person name="Wu L."/>
            <person name="Ma J."/>
        </authorList>
    </citation>
    <scope>NUCLEOTIDE SEQUENCE [LARGE SCALE GENOMIC DNA]</scope>
    <source>
        <strain evidence="9 10">JCM 16022</strain>
    </source>
</reference>
<dbReference type="EC" id="3.1.4.4" evidence="3"/>
<evidence type="ECO:0000256" key="1">
    <source>
        <dbReference type="ARBA" id="ARBA00000798"/>
    </source>
</evidence>
<evidence type="ECO:0000256" key="2">
    <source>
        <dbReference type="ARBA" id="ARBA00008664"/>
    </source>
</evidence>
<dbReference type="PANTHER" id="PTHR43856">
    <property type="entry name" value="CARDIOLIPIN HYDROLASE"/>
    <property type="match status" value="1"/>
</dbReference>
<keyword evidence="4" id="KW-0378">Hydrolase</keyword>
<dbReference type="Proteomes" id="UP001501771">
    <property type="component" value="Unassembled WGS sequence"/>
</dbReference>
<evidence type="ECO:0000313" key="10">
    <source>
        <dbReference type="Proteomes" id="UP001501771"/>
    </source>
</evidence>
<dbReference type="Gene3D" id="3.30.870.10">
    <property type="entry name" value="Endonuclease Chain A"/>
    <property type="match status" value="2"/>
</dbReference>
<comment type="caution">
    <text evidence="9">The sequence shown here is derived from an EMBL/GenBank/DDBJ whole genome shotgun (WGS) entry which is preliminary data.</text>
</comment>
<feature type="domain" description="Phospholipase D-like" evidence="8">
    <location>
        <begin position="47"/>
        <end position="185"/>
    </location>
</feature>
<keyword evidence="6" id="KW-0443">Lipid metabolism</keyword>
<evidence type="ECO:0000259" key="8">
    <source>
        <dbReference type="Pfam" id="PF13091"/>
    </source>
</evidence>
<protein>
    <recommendedName>
        <fullName evidence="3">phospholipase D</fullName>
        <ecNumber evidence="3">3.1.4.4</ecNumber>
    </recommendedName>
</protein>
<proteinExistence type="inferred from homology"/>
<gene>
    <name evidence="9" type="ORF">GCM10009844_21480</name>
</gene>
<dbReference type="InterPro" id="IPR025202">
    <property type="entry name" value="PLD-like_dom"/>
</dbReference>
<feature type="signal peptide" evidence="7">
    <location>
        <begin position="1"/>
        <end position="18"/>
    </location>
</feature>